<comment type="similarity">
    <text evidence="3">Belongs to the glycosyltransferase 22 family. PIGB subfamily.</text>
</comment>
<keyword evidence="6 13" id="KW-0808">Transferase</keyword>
<evidence type="ECO:0000256" key="12">
    <source>
        <dbReference type="RuleBase" id="RU363075"/>
    </source>
</evidence>
<gene>
    <name evidence="13" type="ORF">GcC1_224011</name>
</gene>
<keyword evidence="10 12" id="KW-0472">Membrane</keyword>
<feature type="transmembrane region" description="Helical" evidence="12">
    <location>
        <begin position="337"/>
        <end position="355"/>
    </location>
</feature>
<evidence type="ECO:0000256" key="9">
    <source>
        <dbReference type="ARBA" id="ARBA00022989"/>
    </source>
</evidence>
<evidence type="ECO:0000256" key="7">
    <source>
        <dbReference type="ARBA" id="ARBA00022692"/>
    </source>
</evidence>
<dbReference type="GO" id="GO:0000026">
    <property type="term" value="F:alpha-1,2-mannosyltransferase activity"/>
    <property type="evidence" value="ECO:0007669"/>
    <property type="project" value="TreeGrafter"/>
</dbReference>
<evidence type="ECO:0000256" key="4">
    <source>
        <dbReference type="ARBA" id="ARBA00022502"/>
    </source>
</evidence>
<organism evidence="13 14">
    <name type="scientific">Golovinomyces cichoracearum</name>
    <dbReference type="NCBI Taxonomy" id="62708"/>
    <lineage>
        <taxon>Eukaryota</taxon>
        <taxon>Fungi</taxon>
        <taxon>Dikarya</taxon>
        <taxon>Ascomycota</taxon>
        <taxon>Pezizomycotina</taxon>
        <taxon>Leotiomycetes</taxon>
        <taxon>Erysiphales</taxon>
        <taxon>Erysiphaceae</taxon>
        <taxon>Golovinomyces</taxon>
    </lineage>
</organism>
<feature type="transmembrane region" description="Helical" evidence="12">
    <location>
        <begin position="295"/>
        <end position="316"/>
    </location>
</feature>
<evidence type="ECO:0000256" key="1">
    <source>
        <dbReference type="ARBA" id="ARBA00004477"/>
    </source>
</evidence>
<evidence type="ECO:0000313" key="14">
    <source>
        <dbReference type="Proteomes" id="UP000285405"/>
    </source>
</evidence>
<feature type="transmembrane region" description="Helical" evidence="12">
    <location>
        <begin position="272"/>
        <end position="289"/>
    </location>
</feature>
<keyword evidence="7 12" id="KW-0812">Transmembrane</keyword>
<keyword evidence="8 12" id="KW-0256">Endoplasmic reticulum</keyword>
<feature type="transmembrane region" description="Helical" evidence="12">
    <location>
        <begin position="176"/>
        <end position="199"/>
    </location>
</feature>
<dbReference type="PANTHER" id="PTHR22760:SF4">
    <property type="entry name" value="GPI MANNOSYLTRANSFERASE 3"/>
    <property type="match status" value="1"/>
</dbReference>
<dbReference type="UniPathway" id="UPA00196"/>
<sequence>MFALVYFIADKLLKLLKSSPQIRAIVLTTLPNLVQAYFASLGDFYTWELSKKIFGKRSNTAWVALMMSVLSPWQWFFSTRTFSNSLEMSLTIIALNFWPWESTSNPELHQNCRDTSEEISDIIDTCVMLDAKSIKKFRICLFLAGTACILRPTNLLIWFSLTIPQVNVLLAKNPRLFIGKICPIFLVEGLKCLSLLLILSAISDRLYYHTWIFPPYNWLHFNIAQDLAIFYGANNWHFYFTQGLPQLLVTYLPFTLIGLCNALVMPPNDIRFILTVIVMVTVGSLSLISHKEVRFIYPILPLILIITAPIVTRFFTNSDPLARKTVRSNSQNRSLQHRFLLITSIVLNVIVAIYITTVHQSGVIAILPHLRKSYEVSYLTDGGSSLLPKPINNKTTPYVAFIMPCHSTPYRSALIHPNLKAWALTCSPPLHIPPYTVDRLNYRDEADRFYDNPVEFLQREVGMKGREWPLFVVGFEGIENVLRQVWESVDEKRGNKLKEKKRIFNSHWHDDPRRKGDVILWELVRGSD</sequence>
<evidence type="ECO:0000256" key="2">
    <source>
        <dbReference type="ARBA" id="ARBA00004687"/>
    </source>
</evidence>
<feature type="transmembrane region" description="Helical" evidence="12">
    <location>
        <begin position="211"/>
        <end position="232"/>
    </location>
</feature>
<name>A0A420H6Y0_9PEZI</name>
<dbReference type="PANTHER" id="PTHR22760">
    <property type="entry name" value="GLYCOSYLTRANSFERASE"/>
    <property type="match status" value="1"/>
</dbReference>
<dbReference type="Pfam" id="PF03901">
    <property type="entry name" value="Glyco_transf_22"/>
    <property type="match status" value="1"/>
</dbReference>
<dbReference type="GO" id="GO:0005789">
    <property type="term" value="C:endoplasmic reticulum membrane"/>
    <property type="evidence" value="ECO:0007669"/>
    <property type="project" value="UniProtKB-SubCell"/>
</dbReference>
<dbReference type="InterPro" id="IPR005599">
    <property type="entry name" value="GPI_mannosylTrfase"/>
</dbReference>
<dbReference type="Proteomes" id="UP000285405">
    <property type="component" value="Unassembled WGS sequence"/>
</dbReference>
<comment type="pathway">
    <text evidence="2">Glycolipid biosynthesis; glycosylphosphatidylinositol-anchor biosynthesis.</text>
</comment>
<proteinExistence type="inferred from homology"/>
<evidence type="ECO:0000256" key="6">
    <source>
        <dbReference type="ARBA" id="ARBA00022679"/>
    </source>
</evidence>
<dbReference type="EMBL" id="MCBR01022403">
    <property type="protein sequence ID" value="RKF53153.1"/>
    <property type="molecule type" value="Genomic_DNA"/>
</dbReference>
<evidence type="ECO:0000256" key="8">
    <source>
        <dbReference type="ARBA" id="ARBA00022824"/>
    </source>
</evidence>
<protein>
    <recommendedName>
        <fullName evidence="12">Mannosyltransferase</fullName>
        <ecNumber evidence="12">2.4.1.-</ecNumber>
    </recommendedName>
</protein>
<comment type="caution">
    <text evidence="13">The sequence shown here is derived from an EMBL/GenBank/DDBJ whole genome shotgun (WGS) entry which is preliminary data.</text>
</comment>
<dbReference type="EC" id="2.4.1.-" evidence="12"/>
<keyword evidence="9 12" id="KW-1133">Transmembrane helix</keyword>
<accession>A0A420H6Y0</accession>
<dbReference type="OrthoDB" id="416834at2759"/>
<evidence type="ECO:0000256" key="3">
    <source>
        <dbReference type="ARBA" id="ARBA00006065"/>
    </source>
</evidence>
<reference evidence="13 14" key="1">
    <citation type="journal article" date="2018" name="BMC Genomics">
        <title>Comparative genome analyses reveal sequence features reflecting distinct modes of host-adaptation between dicot and monocot powdery mildew.</title>
        <authorList>
            <person name="Wu Y."/>
            <person name="Ma X."/>
            <person name="Pan Z."/>
            <person name="Kale S.D."/>
            <person name="Song Y."/>
            <person name="King H."/>
            <person name="Zhang Q."/>
            <person name="Presley C."/>
            <person name="Deng X."/>
            <person name="Wei C.I."/>
            <person name="Xiao S."/>
        </authorList>
    </citation>
    <scope>NUCLEOTIDE SEQUENCE [LARGE SCALE GENOMIC DNA]</scope>
    <source>
        <strain evidence="13">UCSC1</strain>
    </source>
</reference>
<evidence type="ECO:0000256" key="5">
    <source>
        <dbReference type="ARBA" id="ARBA00022676"/>
    </source>
</evidence>
<evidence type="ECO:0000256" key="11">
    <source>
        <dbReference type="ARBA" id="ARBA00024708"/>
    </source>
</evidence>
<evidence type="ECO:0000313" key="13">
    <source>
        <dbReference type="EMBL" id="RKF53153.1"/>
    </source>
</evidence>
<feature type="transmembrane region" description="Helical" evidence="12">
    <location>
        <begin position="244"/>
        <end position="265"/>
    </location>
</feature>
<comment type="subcellular location">
    <subcellularLocation>
        <location evidence="1 12">Endoplasmic reticulum membrane</location>
        <topology evidence="1 12">Multi-pass membrane protein</topology>
    </subcellularLocation>
</comment>
<dbReference type="GO" id="GO:0006506">
    <property type="term" value="P:GPI anchor biosynthetic process"/>
    <property type="evidence" value="ECO:0007669"/>
    <property type="project" value="UniProtKB-UniPathway"/>
</dbReference>
<dbReference type="AlphaFoldDB" id="A0A420H6Y0"/>
<feature type="transmembrane region" description="Helical" evidence="12">
    <location>
        <begin position="139"/>
        <end position="161"/>
    </location>
</feature>
<evidence type="ECO:0000256" key="10">
    <source>
        <dbReference type="ARBA" id="ARBA00023136"/>
    </source>
</evidence>
<comment type="function">
    <text evidence="11">Mannosyltransferase involved in glycosylphosphatidylinositol-anchor biosynthesis. Transfers the third mannose to Man2-GlcN-acyl-PI during GPI precursor assembly.</text>
</comment>
<keyword evidence="4" id="KW-0337">GPI-anchor biosynthesis</keyword>
<keyword evidence="5 12" id="KW-0328">Glycosyltransferase</keyword>